<protein>
    <recommendedName>
        <fullName evidence="3 15">Essential MCU regulator, mitochondrial</fullName>
    </recommendedName>
    <alternativeName>
        <fullName evidence="14 15">Single-pass membrane protein with aspartate-rich tail 1, mitochondrial</fullName>
    </alternativeName>
</protein>
<keyword evidence="7 15" id="KW-0999">Mitochondrion inner membrane</keyword>
<keyword evidence="13" id="KW-0472">Membrane</keyword>
<comment type="function">
    <text evidence="15">Essential regulatory subunit of the mitochondrial calcium uniporter complex (uniplex), a complex that mediates calcium uptake into mitochondria.</text>
</comment>
<evidence type="ECO:0000256" key="1">
    <source>
        <dbReference type="ARBA" id="ARBA00004434"/>
    </source>
</evidence>
<keyword evidence="8 15" id="KW-0106">Calcium</keyword>
<sequence>MFLIFIIGSFVNVWNSVIKLKFSTGLLLVGAPLTCESHPVNRTLFEHKRPTATVSTKMATSILRLSLRLSGRNKGIMTRNPSLKTSPISRTIQRRTLVSTPSGAILPKPEKTPFGLIRMTVVVVPFLYVGTLISKSFAALLEEHDIFVPEDDDDDD</sequence>
<dbReference type="Proteomes" id="UP001352852">
    <property type="component" value="Unassembled WGS sequence"/>
</dbReference>
<comment type="caution">
    <text evidence="17">The sequence shown here is derived from an EMBL/GenBank/DDBJ whole genome shotgun (WGS) entry which is preliminary data.</text>
</comment>
<evidence type="ECO:0000256" key="15">
    <source>
        <dbReference type="RuleBase" id="RU369077"/>
    </source>
</evidence>
<dbReference type="InterPro" id="IPR018782">
    <property type="entry name" value="MCU_reg"/>
</dbReference>
<keyword evidence="5 15" id="KW-0109">Calcium transport</keyword>
<keyword evidence="12 15" id="KW-0496">Mitochondrion</keyword>
<keyword evidence="9 15" id="KW-0809">Transit peptide</keyword>
<dbReference type="PANTHER" id="PTHR33904:SF1">
    <property type="entry name" value="ESSENTIAL MCU REGULATOR, MITOCHONDRIAL"/>
    <property type="match status" value="1"/>
</dbReference>
<accession>A0ABU7DHQ0</accession>
<evidence type="ECO:0000256" key="4">
    <source>
        <dbReference type="ARBA" id="ARBA00022448"/>
    </source>
</evidence>
<evidence type="ECO:0000256" key="2">
    <source>
        <dbReference type="ARBA" id="ARBA00008958"/>
    </source>
</evidence>
<gene>
    <name evidence="17" type="ORF">CHARACLAT_009925</name>
</gene>
<feature type="chain" id="PRO_5045491006" description="Essential MCU regulator, mitochondrial" evidence="16">
    <location>
        <begin position="17"/>
        <end position="156"/>
    </location>
</feature>
<evidence type="ECO:0000256" key="3">
    <source>
        <dbReference type="ARBA" id="ARBA00022180"/>
    </source>
</evidence>
<keyword evidence="4 15" id="KW-0813">Transport</keyword>
<evidence type="ECO:0000256" key="7">
    <source>
        <dbReference type="ARBA" id="ARBA00022792"/>
    </source>
</evidence>
<feature type="signal peptide" evidence="16">
    <location>
        <begin position="1"/>
        <end position="16"/>
    </location>
</feature>
<evidence type="ECO:0000256" key="11">
    <source>
        <dbReference type="ARBA" id="ARBA00023065"/>
    </source>
</evidence>
<dbReference type="PANTHER" id="PTHR33904">
    <property type="entry name" value="ESSENTIAL MCU REGULATOR, MITOCHONDRIAL"/>
    <property type="match status" value="1"/>
</dbReference>
<comment type="similarity">
    <text evidence="2 15">Belongs to the SMDT1/EMRE family.</text>
</comment>
<keyword evidence="18" id="KW-1185">Reference proteome</keyword>
<dbReference type="Pfam" id="PF10161">
    <property type="entry name" value="DDDD"/>
    <property type="match status" value="1"/>
</dbReference>
<evidence type="ECO:0000256" key="9">
    <source>
        <dbReference type="ARBA" id="ARBA00022946"/>
    </source>
</evidence>
<keyword evidence="11 15" id="KW-0406">Ion transport</keyword>
<evidence type="ECO:0000256" key="16">
    <source>
        <dbReference type="SAM" id="SignalP"/>
    </source>
</evidence>
<name>A0ABU7DHQ0_9TELE</name>
<evidence type="ECO:0000313" key="18">
    <source>
        <dbReference type="Proteomes" id="UP001352852"/>
    </source>
</evidence>
<evidence type="ECO:0000313" key="17">
    <source>
        <dbReference type="EMBL" id="MED6273779.1"/>
    </source>
</evidence>
<evidence type="ECO:0000256" key="13">
    <source>
        <dbReference type="ARBA" id="ARBA00023136"/>
    </source>
</evidence>
<evidence type="ECO:0000256" key="8">
    <source>
        <dbReference type="ARBA" id="ARBA00022837"/>
    </source>
</evidence>
<keyword evidence="10" id="KW-1133">Transmembrane helix</keyword>
<proteinExistence type="inferred from homology"/>
<comment type="subunit">
    <text evidence="15">Component of the uniplex complex. Interacts (via the transmembrane region) with MCU (via the first transmembrane region); the interaction is direct.</text>
</comment>
<reference evidence="17 18" key="1">
    <citation type="submission" date="2021-06" db="EMBL/GenBank/DDBJ databases">
        <authorList>
            <person name="Palmer J.M."/>
        </authorList>
    </citation>
    <scope>NUCLEOTIDE SEQUENCE [LARGE SCALE GENOMIC DNA]</scope>
    <source>
        <strain evidence="17 18">CL_MEX2019</strain>
        <tissue evidence="17">Muscle</tissue>
    </source>
</reference>
<evidence type="ECO:0000256" key="14">
    <source>
        <dbReference type="ARBA" id="ARBA00031235"/>
    </source>
</evidence>
<evidence type="ECO:0000256" key="10">
    <source>
        <dbReference type="ARBA" id="ARBA00022989"/>
    </source>
</evidence>
<evidence type="ECO:0000256" key="6">
    <source>
        <dbReference type="ARBA" id="ARBA00022692"/>
    </source>
</evidence>
<organism evidence="17 18">
    <name type="scientific">Characodon lateralis</name>
    <dbReference type="NCBI Taxonomy" id="208331"/>
    <lineage>
        <taxon>Eukaryota</taxon>
        <taxon>Metazoa</taxon>
        <taxon>Chordata</taxon>
        <taxon>Craniata</taxon>
        <taxon>Vertebrata</taxon>
        <taxon>Euteleostomi</taxon>
        <taxon>Actinopterygii</taxon>
        <taxon>Neopterygii</taxon>
        <taxon>Teleostei</taxon>
        <taxon>Neoteleostei</taxon>
        <taxon>Acanthomorphata</taxon>
        <taxon>Ovalentaria</taxon>
        <taxon>Atherinomorphae</taxon>
        <taxon>Cyprinodontiformes</taxon>
        <taxon>Goodeidae</taxon>
        <taxon>Characodon</taxon>
    </lineage>
</organism>
<dbReference type="EMBL" id="JAHUTJ010025209">
    <property type="protein sequence ID" value="MED6273779.1"/>
    <property type="molecule type" value="Genomic_DNA"/>
</dbReference>
<keyword evidence="16" id="KW-0732">Signal</keyword>
<comment type="subcellular location">
    <subcellularLocation>
        <location evidence="1 15">Mitochondrion inner membrane</location>
        <topology evidence="1 15">Single-pass membrane protein</topology>
    </subcellularLocation>
</comment>
<keyword evidence="6" id="KW-0812">Transmembrane</keyword>
<evidence type="ECO:0000256" key="5">
    <source>
        <dbReference type="ARBA" id="ARBA00022568"/>
    </source>
</evidence>
<evidence type="ECO:0000256" key="12">
    <source>
        <dbReference type="ARBA" id="ARBA00023128"/>
    </source>
</evidence>